<evidence type="ECO:0000313" key="6">
    <source>
        <dbReference type="EMBL" id="MCA2015243.1"/>
    </source>
</evidence>
<dbReference type="Pfam" id="PF03466">
    <property type="entry name" value="LysR_substrate"/>
    <property type="match status" value="1"/>
</dbReference>
<sequence length="308" mass="35110">MDYVQLSRFSLKHLTALHVMLSTRSVTQTAKRLCVSPSNISKILAQLRELLADELFFRDGNQLIPTAFALQISPTIHHILSSMNGLIHQAGFDPKEYRGNYQISMRESTFELYSKRLAHIIEQCADDMVLTVHAKERHGFDSLLNGAVDFVILPHDISQPHTSALDLGWQVIDYDKMICLMRPNHPLADKELTVENYLQYAHIDISDHELSEPYFEKYLTQHHTSRTIKVITSDFGSAADLCHHTNLLFTCSELWADASSKTQGLIRKPLPFDYGTVAYSLVWNTSNMNNQAIKWLSSQLSNQDLVTY</sequence>
<reference evidence="7" key="1">
    <citation type="submission" date="2023-07" db="EMBL/GenBank/DDBJ databases">
        <title>Molecular identification of indigenous halophilic bacteria isolated from red sea cost, biodegradation of synthetic dyes and assessment of degraded metabolite toxicity.</title>
        <authorList>
            <person name="Chaieb K."/>
            <person name="Altayb H.N."/>
        </authorList>
    </citation>
    <scope>NUCLEOTIDE SEQUENCE [LARGE SCALE GENOMIC DNA]</scope>
    <source>
        <strain evidence="7">K20</strain>
    </source>
</reference>
<proteinExistence type="inferred from homology"/>
<dbReference type="Pfam" id="PF00126">
    <property type="entry name" value="HTH_1"/>
    <property type="match status" value="1"/>
</dbReference>
<keyword evidence="4" id="KW-0804">Transcription</keyword>
<keyword evidence="2" id="KW-0805">Transcription regulation</keyword>
<evidence type="ECO:0000256" key="1">
    <source>
        <dbReference type="ARBA" id="ARBA00009437"/>
    </source>
</evidence>
<dbReference type="CDD" id="cd08417">
    <property type="entry name" value="PBP2_Nitroaromatics_like"/>
    <property type="match status" value="1"/>
</dbReference>
<dbReference type="Proteomes" id="UP001199044">
    <property type="component" value="Unassembled WGS sequence"/>
</dbReference>
<dbReference type="Gene3D" id="3.40.190.10">
    <property type="entry name" value="Periplasmic binding protein-like II"/>
    <property type="match status" value="2"/>
</dbReference>
<dbReference type="SUPFAM" id="SSF53850">
    <property type="entry name" value="Periplasmic binding protein-like II"/>
    <property type="match status" value="1"/>
</dbReference>
<dbReference type="InterPro" id="IPR050389">
    <property type="entry name" value="LysR-type_TF"/>
</dbReference>
<accession>A0ABS7YHT3</accession>
<comment type="caution">
    <text evidence="6">The sequence shown here is derived from an EMBL/GenBank/DDBJ whole genome shotgun (WGS) entry which is preliminary data.</text>
</comment>
<dbReference type="EMBL" id="JAIWIU010000019">
    <property type="protein sequence ID" value="MCA2015243.1"/>
    <property type="molecule type" value="Genomic_DNA"/>
</dbReference>
<keyword evidence="7" id="KW-1185">Reference proteome</keyword>
<dbReference type="InterPro" id="IPR037402">
    <property type="entry name" value="YidZ_PBP2"/>
</dbReference>
<dbReference type="InterPro" id="IPR036390">
    <property type="entry name" value="WH_DNA-bd_sf"/>
</dbReference>
<dbReference type="PANTHER" id="PTHR30118">
    <property type="entry name" value="HTH-TYPE TRANSCRIPTIONAL REGULATOR LEUO-RELATED"/>
    <property type="match status" value="1"/>
</dbReference>
<dbReference type="PROSITE" id="PS50931">
    <property type="entry name" value="HTH_LYSR"/>
    <property type="match status" value="1"/>
</dbReference>
<evidence type="ECO:0000256" key="3">
    <source>
        <dbReference type="ARBA" id="ARBA00023125"/>
    </source>
</evidence>
<protein>
    <submittedName>
        <fullName evidence="6">LysR family transcriptional regulator</fullName>
    </submittedName>
</protein>
<dbReference type="RefSeq" id="WP_225249663.1">
    <property type="nucleotide sequence ID" value="NZ_JAIWIU010000019.1"/>
</dbReference>
<organism evidence="6 7">
    <name type="scientific">Vibrio tritonius</name>
    <dbReference type="NCBI Taxonomy" id="1435069"/>
    <lineage>
        <taxon>Bacteria</taxon>
        <taxon>Pseudomonadati</taxon>
        <taxon>Pseudomonadota</taxon>
        <taxon>Gammaproteobacteria</taxon>
        <taxon>Vibrionales</taxon>
        <taxon>Vibrionaceae</taxon>
        <taxon>Vibrio</taxon>
    </lineage>
</organism>
<gene>
    <name evidence="6" type="ORF">LDJ79_03915</name>
</gene>
<dbReference type="InterPro" id="IPR005119">
    <property type="entry name" value="LysR_subst-bd"/>
</dbReference>
<keyword evidence="3" id="KW-0238">DNA-binding</keyword>
<dbReference type="Gene3D" id="1.10.10.10">
    <property type="entry name" value="Winged helix-like DNA-binding domain superfamily/Winged helix DNA-binding domain"/>
    <property type="match status" value="1"/>
</dbReference>
<dbReference type="InterPro" id="IPR036388">
    <property type="entry name" value="WH-like_DNA-bd_sf"/>
</dbReference>
<name>A0ABS7YHT3_9VIBR</name>
<comment type="similarity">
    <text evidence="1">Belongs to the LysR transcriptional regulatory family.</text>
</comment>
<feature type="domain" description="HTH lysR-type" evidence="5">
    <location>
        <begin position="9"/>
        <end position="66"/>
    </location>
</feature>
<dbReference type="InterPro" id="IPR000847">
    <property type="entry name" value="LysR_HTH_N"/>
</dbReference>
<evidence type="ECO:0000256" key="4">
    <source>
        <dbReference type="ARBA" id="ARBA00023163"/>
    </source>
</evidence>
<dbReference type="PANTHER" id="PTHR30118:SF12">
    <property type="entry name" value="TRANSCRIPTIONAL REGULATOR LYSR FAMILY"/>
    <property type="match status" value="1"/>
</dbReference>
<dbReference type="SUPFAM" id="SSF46785">
    <property type="entry name" value="Winged helix' DNA-binding domain"/>
    <property type="match status" value="1"/>
</dbReference>
<evidence type="ECO:0000256" key="2">
    <source>
        <dbReference type="ARBA" id="ARBA00023015"/>
    </source>
</evidence>
<evidence type="ECO:0000259" key="5">
    <source>
        <dbReference type="PROSITE" id="PS50931"/>
    </source>
</evidence>
<evidence type="ECO:0000313" key="7">
    <source>
        <dbReference type="Proteomes" id="UP001199044"/>
    </source>
</evidence>